<evidence type="ECO:0000256" key="2">
    <source>
        <dbReference type="ARBA" id="ARBA00004726"/>
    </source>
</evidence>
<evidence type="ECO:0000256" key="8">
    <source>
        <dbReference type="ARBA" id="ARBA00022741"/>
    </source>
</evidence>
<comment type="function">
    <text evidence="1">Catalyzes the phosphorylation of riboflavin to FMN followed by the adenylation of FMN to FAD.</text>
</comment>
<dbReference type="PANTHER" id="PTHR22749">
    <property type="entry name" value="RIBOFLAVIN KINASE/FMN ADENYLYLTRANSFERASE"/>
    <property type="match status" value="1"/>
</dbReference>
<evidence type="ECO:0000256" key="6">
    <source>
        <dbReference type="ARBA" id="ARBA00022679"/>
    </source>
</evidence>
<dbReference type="GO" id="GO:0006747">
    <property type="term" value="P:FAD biosynthetic process"/>
    <property type="evidence" value="ECO:0007669"/>
    <property type="project" value="UniProtKB-UniRule"/>
</dbReference>
<dbReference type="EC" id="2.7.7.2" evidence="15"/>
<dbReference type="Pfam" id="PF01687">
    <property type="entry name" value="Flavokinase"/>
    <property type="match status" value="1"/>
</dbReference>
<dbReference type="Gene3D" id="2.40.30.30">
    <property type="entry name" value="Riboflavin kinase-like"/>
    <property type="match status" value="1"/>
</dbReference>
<dbReference type="PIRSF" id="PIRSF004491">
    <property type="entry name" value="FAD_Synth"/>
    <property type="match status" value="1"/>
</dbReference>
<dbReference type="InterPro" id="IPR023468">
    <property type="entry name" value="Riboflavin_kinase"/>
</dbReference>
<comment type="pathway">
    <text evidence="3 15">Cofactor biosynthesis; FMN biosynthesis; FMN from riboflavin (ATP route): step 1/1.</text>
</comment>
<dbReference type="SMART" id="SM00904">
    <property type="entry name" value="Flavokinase"/>
    <property type="match status" value="1"/>
</dbReference>
<dbReference type="InterPro" id="IPR015864">
    <property type="entry name" value="FAD_synthase"/>
</dbReference>
<sequence>MSHNSYDLHGLPLQDRGAAITVGTFDGLHRGHWSVLQQLEDSARRDGLLSVLVTFDPHPLKIVRPDAAPGLLTTPNEKKEILTLSGLDYAVFLSFTRSLSLYLPEEFVRDVLLARFGLRKLVVGYDHGFGRDRSGDVDTMREIGTRHGFGVEVVRPVLQNDDAISSSGIRRALTEGDVEKAARGLGRPYSLTGVVVHGEGRGRTLGFATANVAVHGTDKLLPLEGIYAVRAATRSHLGVGLLHLGPRPTFRGSPPSIELHLLEFEGDLYGEQVRVEFLTRLRDVQPFGSAAELVEQMKRDRAKAVRYFEDLGGRLYREAESE</sequence>
<keyword evidence="12" id="KW-0511">Multifunctional enzyme</keyword>
<dbReference type="FunFam" id="3.40.50.620:FF:000021">
    <property type="entry name" value="Riboflavin biosynthesis protein"/>
    <property type="match status" value="1"/>
</dbReference>
<dbReference type="Pfam" id="PF06574">
    <property type="entry name" value="FAD_syn"/>
    <property type="match status" value="1"/>
</dbReference>
<keyword evidence="5 15" id="KW-0288">FMN</keyword>
<dbReference type="GO" id="GO:0005524">
    <property type="term" value="F:ATP binding"/>
    <property type="evidence" value="ECO:0007669"/>
    <property type="project" value="UniProtKB-UniRule"/>
</dbReference>
<evidence type="ECO:0000256" key="15">
    <source>
        <dbReference type="PIRNR" id="PIRNR004491"/>
    </source>
</evidence>
<dbReference type="InterPro" id="IPR002606">
    <property type="entry name" value="Riboflavin_kinase_bac"/>
</dbReference>
<proteinExistence type="inferred from homology"/>
<evidence type="ECO:0000313" key="17">
    <source>
        <dbReference type="EMBL" id="NIR76210.1"/>
    </source>
</evidence>
<dbReference type="AlphaFoldDB" id="A0AAE4ZDC0"/>
<evidence type="ECO:0000256" key="10">
    <source>
        <dbReference type="ARBA" id="ARBA00022827"/>
    </source>
</evidence>
<keyword evidence="11 15" id="KW-0067">ATP-binding</keyword>
<keyword evidence="6 15" id="KW-0808">Transferase</keyword>
<dbReference type="InterPro" id="IPR014729">
    <property type="entry name" value="Rossmann-like_a/b/a_fold"/>
</dbReference>
<dbReference type="InterPro" id="IPR015865">
    <property type="entry name" value="Riboflavin_kinase_bac/euk"/>
</dbReference>
<evidence type="ECO:0000259" key="16">
    <source>
        <dbReference type="SMART" id="SM00904"/>
    </source>
</evidence>
<dbReference type="SUPFAM" id="SSF52374">
    <property type="entry name" value="Nucleotidylyl transferase"/>
    <property type="match status" value="1"/>
</dbReference>
<dbReference type="EC" id="2.7.1.26" evidence="15"/>
<dbReference type="GO" id="GO:0009398">
    <property type="term" value="P:FMN biosynthetic process"/>
    <property type="evidence" value="ECO:0007669"/>
    <property type="project" value="UniProtKB-UniRule"/>
</dbReference>
<reference evidence="17 18" key="1">
    <citation type="submission" date="2020-01" db="EMBL/GenBank/DDBJ databases">
        <title>Genomes assembled from Gulf of Kutch pelagic sediment metagenomes.</title>
        <authorList>
            <person name="Chandrashekar M."/>
            <person name="Mahajan M.S."/>
            <person name="Dave K.J."/>
            <person name="Vatsa P."/>
            <person name="Nathani N.M."/>
        </authorList>
    </citation>
    <scope>NUCLEOTIDE SEQUENCE [LARGE SCALE GENOMIC DNA]</scope>
    <source>
        <strain evidence="17">KS3-K002</strain>
    </source>
</reference>
<dbReference type="CDD" id="cd02064">
    <property type="entry name" value="FAD_synthetase_N"/>
    <property type="match status" value="1"/>
</dbReference>
<comment type="pathway">
    <text evidence="2 15">Cofactor biosynthesis; FAD biosynthesis; FAD from FMN: step 1/1.</text>
</comment>
<dbReference type="SUPFAM" id="SSF82114">
    <property type="entry name" value="Riboflavin kinase-like"/>
    <property type="match status" value="1"/>
</dbReference>
<evidence type="ECO:0000256" key="11">
    <source>
        <dbReference type="ARBA" id="ARBA00022840"/>
    </source>
</evidence>
<dbReference type="InterPro" id="IPR023465">
    <property type="entry name" value="Riboflavin_kinase_dom_sf"/>
</dbReference>
<dbReference type="PANTHER" id="PTHR22749:SF6">
    <property type="entry name" value="RIBOFLAVIN KINASE"/>
    <property type="match status" value="1"/>
</dbReference>
<protein>
    <recommendedName>
        <fullName evidence="15">Riboflavin biosynthesis protein</fullName>
    </recommendedName>
    <domain>
        <recommendedName>
            <fullName evidence="15">Riboflavin kinase</fullName>
            <ecNumber evidence="15">2.7.1.26</ecNumber>
        </recommendedName>
        <alternativeName>
            <fullName evidence="15">Flavokinase</fullName>
        </alternativeName>
    </domain>
    <domain>
        <recommendedName>
            <fullName evidence="15">FMN adenylyltransferase</fullName>
            <ecNumber evidence="15">2.7.7.2</ecNumber>
        </recommendedName>
        <alternativeName>
            <fullName evidence="15">FAD pyrophosphorylase</fullName>
        </alternativeName>
        <alternativeName>
            <fullName evidence="15">FAD synthase</fullName>
        </alternativeName>
    </domain>
</protein>
<dbReference type="GO" id="GO:0008531">
    <property type="term" value="F:riboflavin kinase activity"/>
    <property type="evidence" value="ECO:0007669"/>
    <property type="project" value="UniProtKB-UniRule"/>
</dbReference>
<evidence type="ECO:0000256" key="12">
    <source>
        <dbReference type="ARBA" id="ARBA00023268"/>
    </source>
</evidence>
<keyword evidence="8 15" id="KW-0547">Nucleotide-binding</keyword>
<dbReference type="NCBIfam" id="NF004162">
    <property type="entry name" value="PRK05627.1-5"/>
    <property type="match status" value="1"/>
</dbReference>
<dbReference type="Proteomes" id="UP000702544">
    <property type="component" value="Unassembled WGS sequence"/>
</dbReference>
<evidence type="ECO:0000256" key="3">
    <source>
        <dbReference type="ARBA" id="ARBA00005201"/>
    </source>
</evidence>
<dbReference type="GO" id="GO:0003919">
    <property type="term" value="F:FMN adenylyltransferase activity"/>
    <property type="evidence" value="ECO:0007669"/>
    <property type="project" value="UniProtKB-UniRule"/>
</dbReference>
<accession>A0AAE4ZDC0</accession>
<dbReference type="NCBIfam" id="NF004160">
    <property type="entry name" value="PRK05627.1-3"/>
    <property type="match status" value="1"/>
</dbReference>
<evidence type="ECO:0000256" key="13">
    <source>
        <dbReference type="ARBA" id="ARBA00047880"/>
    </source>
</evidence>
<comment type="catalytic activity">
    <reaction evidence="13 15">
        <text>riboflavin + ATP = FMN + ADP + H(+)</text>
        <dbReference type="Rhea" id="RHEA:14357"/>
        <dbReference type="ChEBI" id="CHEBI:15378"/>
        <dbReference type="ChEBI" id="CHEBI:30616"/>
        <dbReference type="ChEBI" id="CHEBI:57986"/>
        <dbReference type="ChEBI" id="CHEBI:58210"/>
        <dbReference type="ChEBI" id="CHEBI:456216"/>
        <dbReference type="EC" id="2.7.1.26"/>
    </reaction>
</comment>
<comment type="catalytic activity">
    <reaction evidence="14 15">
        <text>FMN + ATP + H(+) = FAD + diphosphate</text>
        <dbReference type="Rhea" id="RHEA:17237"/>
        <dbReference type="ChEBI" id="CHEBI:15378"/>
        <dbReference type="ChEBI" id="CHEBI:30616"/>
        <dbReference type="ChEBI" id="CHEBI:33019"/>
        <dbReference type="ChEBI" id="CHEBI:57692"/>
        <dbReference type="ChEBI" id="CHEBI:58210"/>
        <dbReference type="EC" id="2.7.7.2"/>
    </reaction>
</comment>
<dbReference type="EMBL" id="JAACAK010000114">
    <property type="protein sequence ID" value="NIR76210.1"/>
    <property type="molecule type" value="Genomic_DNA"/>
</dbReference>
<comment type="similarity">
    <text evidence="15">Belongs to the ribF family.</text>
</comment>
<organism evidence="17 18">
    <name type="scientific">Candidatus Kutchimonas denitrificans</name>
    <dbReference type="NCBI Taxonomy" id="3056748"/>
    <lineage>
        <taxon>Bacteria</taxon>
        <taxon>Pseudomonadati</taxon>
        <taxon>Gemmatimonadota</taxon>
        <taxon>Gemmatimonadia</taxon>
        <taxon>Candidatus Palauibacterales</taxon>
        <taxon>Candidatus Palauibacteraceae</taxon>
        <taxon>Candidatus Kutchimonas</taxon>
    </lineage>
</organism>
<evidence type="ECO:0000256" key="7">
    <source>
        <dbReference type="ARBA" id="ARBA00022695"/>
    </source>
</evidence>
<dbReference type="GO" id="GO:0009231">
    <property type="term" value="P:riboflavin biosynthetic process"/>
    <property type="evidence" value="ECO:0007669"/>
    <property type="project" value="InterPro"/>
</dbReference>
<evidence type="ECO:0000256" key="1">
    <source>
        <dbReference type="ARBA" id="ARBA00002121"/>
    </source>
</evidence>
<keyword evidence="9 15" id="KW-0418">Kinase</keyword>
<evidence type="ECO:0000313" key="18">
    <source>
        <dbReference type="Proteomes" id="UP000702544"/>
    </source>
</evidence>
<comment type="caution">
    <text evidence="17">The sequence shown here is derived from an EMBL/GenBank/DDBJ whole genome shotgun (WGS) entry which is preliminary data.</text>
</comment>
<keyword evidence="10 15" id="KW-0274">FAD</keyword>
<evidence type="ECO:0000256" key="5">
    <source>
        <dbReference type="ARBA" id="ARBA00022643"/>
    </source>
</evidence>
<evidence type="ECO:0000256" key="9">
    <source>
        <dbReference type="ARBA" id="ARBA00022777"/>
    </source>
</evidence>
<gene>
    <name evidence="17" type="ORF">GWO12_14030</name>
</gene>
<keyword evidence="7 15" id="KW-0548">Nucleotidyltransferase</keyword>
<name>A0AAE4ZDC0_9BACT</name>
<feature type="domain" description="Riboflavin kinase" evidence="16">
    <location>
        <begin position="184"/>
        <end position="309"/>
    </location>
</feature>
<evidence type="ECO:0000256" key="14">
    <source>
        <dbReference type="ARBA" id="ARBA00049494"/>
    </source>
</evidence>
<dbReference type="NCBIfam" id="TIGR00083">
    <property type="entry name" value="ribF"/>
    <property type="match status" value="1"/>
</dbReference>
<evidence type="ECO:0000256" key="4">
    <source>
        <dbReference type="ARBA" id="ARBA00022630"/>
    </source>
</evidence>
<dbReference type="Gene3D" id="3.40.50.620">
    <property type="entry name" value="HUPs"/>
    <property type="match status" value="1"/>
</dbReference>
<keyword evidence="4 15" id="KW-0285">Flavoprotein</keyword>